<evidence type="ECO:0000313" key="2">
    <source>
        <dbReference type="Proteomes" id="UP000253083"/>
    </source>
</evidence>
<protein>
    <submittedName>
        <fullName evidence="1">Uncharacterized protein</fullName>
    </submittedName>
</protein>
<dbReference type="AlphaFoldDB" id="A0A395JQP3"/>
<sequence length="174" mass="19955">MSEYISPQEKHLKGGHRPNMENAKLELHRLVAIFLSSRKFSELVEDPTGEKYDPILDIQEFESDEITRILLYLSTLARVIDDREERFFNVLATNCGYLYMGDGFSKKQDLSLREACNKIIHATKISGDIDQSTQPPHLNPVIYFYGTTLGGKDWKAELDIIEFAKKYASIACKF</sequence>
<evidence type="ECO:0000313" key="1">
    <source>
        <dbReference type="EMBL" id="RBP53683.1"/>
    </source>
</evidence>
<keyword evidence="2" id="KW-1185">Reference proteome</keyword>
<dbReference type="OrthoDB" id="3078277at2"/>
<dbReference type="EMBL" id="QNRT01000001">
    <property type="protein sequence ID" value="RBP53683.1"/>
    <property type="molecule type" value="Genomic_DNA"/>
</dbReference>
<organism evidence="1 2">
    <name type="scientific">Arenicella xantha</name>
    <dbReference type="NCBI Taxonomy" id="644221"/>
    <lineage>
        <taxon>Bacteria</taxon>
        <taxon>Pseudomonadati</taxon>
        <taxon>Pseudomonadota</taxon>
        <taxon>Gammaproteobacteria</taxon>
        <taxon>Arenicellales</taxon>
        <taxon>Arenicellaceae</taxon>
        <taxon>Arenicella</taxon>
    </lineage>
</organism>
<gene>
    <name evidence="1" type="ORF">DFR28_1011070</name>
</gene>
<comment type="caution">
    <text evidence="1">The sequence shown here is derived from an EMBL/GenBank/DDBJ whole genome shotgun (WGS) entry which is preliminary data.</text>
</comment>
<dbReference type="Proteomes" id="UP000253083">
    <property type="component" value="Unassembled WGS sequence"/>
</dbReference>
<reference evidence="1 2" key="1">
    <citation type="submission" date="2018-06" db="EMBL/GenBank/DDBJ databases">
        <title>Genomic Encyclopedia of Type Strains, Phase IV (KMG-IV): sequencing the most valuable type-strain genomes for metagenomic binning, comparative biology and taxonomic classification.</title>
        <authorList>
            <person name="Goeker M."/>
        </authorList>
    </citation>
    <scope>NUCLEOTIDE SEQUENCE [LARGE SCALE GENOMIC DNA]</scope>
    <source>
        <strain evidence="1 2">DSM 24032</strain>
    </source>
</reference>
<name>A0A395JQP3_9GAMM</name>
<dbReference type="RefSeq" id="WP_113953229.1">
    <property type="nucleotide sequence ID" value="NZ_QNRT01000001.1"/>
</dbReference>
<dbReference type="InParanoid" id="A0A395JQP3"/>
<proteinExistence type="predicted"/>
<accession>A0A395JQP3</accession>